<evidence type="ECO:0000313" key="2">
    <source>
        <dbReference type="Proteomes" id="UP000579945"/>
    </source>
</evidence>
<protein>
    <submittedName>
        <fullName evidence="1">Uncharacterized protein</fullName>
    </submittedName>
</protein>
<evidence type="ECO:0000313" key="1">
    <source>
        <dbReference type="EMBL" id="MBB3730079.1"/>
    </source>
</evidence>
<keyword evidence="2" id="KW-1185">Reference proteome</keyword>
<dbReference type="EMBL" id="JACIBV010000001">
    <property type="protein sequence ID" value="MBB3730079.1"/>
    <property type="molecule type" value="Genomic_DNA"/>
</dbReference>
<dbReference type="RefSeq" id="WP_183654252.1">
    <property type="nucleotide sequence ID" value="NZ_BAAAXX010000019.1"/>
</dbReference>
<dbReference type="GeneID" id="95392243"/>
<sequence>MDTATNGAPQNASDTGQTHRYMWVITVQWPTGGGFGNATFSNTVDIPPGASRMGVYMQIFELAKRETRATSLNVLFFALEPDRLAA</sequence>
<comment type="caution">
    <text evidence="1">The sequence shown here is derived from an EMBL/GenBank/DDBJ whole genome shotgun (WGS) entry which is preliminary data.</text>
</comment>
<gene>
    <name evidence="1" type="ORF">FHR33_005939</name>
</gene>
<proteinExistence type="predicted"/>
<dbReference type="AlphaFoldDB" id="A0A7W5V6K7"/>
<reference evidence="1 2" key="1">
    <citation type="submission" date="2020-08" db="EMBL/GenBank/DDBJ databases">
        <title>Sequencing the genomes of 1000 actinobacteria strains.</title>
        <authorList>
            <person name="Klenk H.-P."/>
        </authorList>
    </citation>
    <scope>NUCLEOTIDE SEQUENCE [LARGE SCALE GENOMIC DNA]</scope>
    <source>
        <strain evidence="1 2">DSM 44320</strain>
    </source>
</reference>
<accession>A0A7W5V6K7</accession>
<dbReference type="Proteomes" id="UP000579945">
    <property type="component" value="Unassembled WGS sequence"/>
</dbReference>
<organism evidence="1 2">
    <name type="scientific">Nonomuraea dietziae</name>
    <dbReference type="NCBI Taxonomy" id="65515"/>
    <lineage>
        <taxon>Bacteria</taxon>
        <taxon>Bacillati</taxon>
        <taxon>Actinomycetota</taxon>
        <taxon>Actinomycetes</taxon>
        <taxon>Streptosporangiales</taxon>
        <taxon>Streptosporangiaceae</taxon>
        <taxon>Nonomuraea</taxon>
    </lineage>
</organism>
<name>A0A7W5V6K7_9ACTN</name>